<dbReference type="InterPro" id="IPR005190">
    <property type="entry name" value="GlnE_rpt_dom"/>
</dbReference>
<keyword evidence="3 7" id="KW-0547">Nucleotide-binding</keyword>
<dbReference type="PANTHER" id="PTHR30621">
    <property type="entry name" value="GLUTAMINE SYNTHETASE ADENYLYLTRANSFERASE"/>
    <property type="match status" value="1"/>
</dbReference>
<proteinExistence type="inferred from homology"/>
<evidence type="ECO:0000256" key="7">
    <source>
        <dbReference type="HAMAP-Rule" id="MF_00802"/>
    </source>
</evidence>
<comment type="cofactor">
    <cofactor evidence="7">
        <name>Mg(2+)</name>
        <dbReference type="ChEBI" id="CHEBI:18420"/>
    </cofactor>
</comment>
<evidence type="ECO:0000256" key="1">
    <source>
        <dbReference type="ARBA" id="ARBA00022679"/>
    </source>
</evidence>
<dbReference type="InterPro" id="IPR013546">
    <property type="entry name" value="PII_UdlTrfase/GS_AdlTrfase"/>
</dbReference>
<dbReference type="GO" id="GO:0008882">
    <property type="term" value="F:[glutamate-ammonia-ligase] adenylyltransferase activity"/>
    <property type="evidence" value="ECO:0007669"/>
    <property type="project" value="UniProtKB-EC"/>
</dbReference>
<comment type="function">
    <text evidence="7">Involved in the regulation of glutamine synthetase GlnA, a key enzyme in the process to assimilate ammonia. When cellular nitrogen levels are high, the C-terminal adenylyl transferase (AT) inactivates GlnA by covalent transfer of an adenylyl group from ATP to specific tyrosine residue of GlnA, thus reducing its activity. Conversely, when nitrogen levels are low, the N-terminal adenylyl removase (AR) activates GlnA by removing the adenylyl group by phosphorolysis, increasing its activity. The regulatory region of GlnE binds the signal transduction protein PII (GlnB) which indicates the nitrogen status of the cell.</text>
</comment>
<dbReference type="Pfam" id="PF03710">
    <property type="entry name" value="GlnE"/>
    <property type="match status" value="2"/>
</dbReference>
<dbReference type="InterPro" id="IPR023057">
    <property type="entry name" value="GlnE"/>
</dbReference>
<evidence type="ECO:0000259" key="9">
    <source>
        <dbReference type="Pfam" id="PF08335"/>
    </source>
</evidence>
<evidence type="ECO:0000313" key="11">
    <source>
        <dbReference type="Proteomes" id="UP001209257"/>
    </source>
</evidence>
<dbReference type="EMBL" id="JAOTJC010000012">
    <property type="protein sequence ID" value="MCU7555606.1"/>
    <property type="molecule type" value="Genomic_DNA"/>
</dbReference>
<feature type="region of interest" description="Adenylyl removase" evidence="7">
    <location>
        <begin position="1"/>
        <end position="446"/>
    </location>
</feature>
<dbReference type="GO" id="GO:0016874">
    <property type="term" value="F:ligase activity"/>
    <property type="evidence" value="ECO:0007669"/>
    <property type="project" value="UniProtKB-KW"/>
</dbReference>
<dbReference type="Gene3D" id="1.20.120.1510">
    <property type="match status" value="1"/>
</dbReference>
<dbReference type="PANTHER" id="PTHR30621:SF0">
    <property type="entry name" value="BIFUNCTIONAL GLUTAMINE SYNTHETASE ADENYLYLTRANSFERASE_ADENYLYL-REMOVING ENZYME"/>
    <property type="match status" value="1"/>
</dbReference>
<feature type="domain" description="PII-uridylyltransferase/Glutamine-synthetase adenylyltransferase" evidence="9">
    <location>
        <begin position="852"/>
        <end position="936"/>
    </location>
</feature>
<dbReference type="RefSeq" id="WP_262995785.1">
    <property type="nucleotide sequence ID" value="NZ_JAOTJC010000012.1"/>
</dbReference>
<feature type="domain" description="Glutamate-ammonia ligase adenylyltransferase repeated" evidence="8">
    <location>
        <begin position="37"/>
        <end position="276"/>
    </location>
</feature>
<gene>
    <name evidence="7 10" type="primary">glnE</name>
    <name evidence="10" type="ORF">OCL06_13505</name>
</gene>
<keyword evidence="5 7" id="KW-0460">Magnesium</keyword>
<sequence>MPTPAQNNSLIEQHATQFWERFCDAASDDVLHNVSEEQAKTVFGLSEFIAEQSIRHPEWLVSALQCTPHSLTGDYIAHTVQGACEKADSEDALAKVLRDTRNAMMLTIAVLDVTNRQTVEISLQQVSKLAESLINVAYQRLYTLLAVKHGTPMGEHGEQPMFILAMGKLGGNELNFSSDIDLIFAYPHKGETEGGKKPIENQQFFTRLAQKLINSLNKITVDGQVYRVDMRLRPFGESGPLAMHFAALEDYYQEQGRHWERFAMVKARVINDTNSPYFDDLQAILRPFTFRRYLDFTTIDALRDMKQLIATEIRRRRLSGNIKLGAGGIREVEFFAQSFQLIHGGREPELRQKNLLATLDALADLEIVDTQSTSQMKQDYLYLRKVEHTLQQWQDGQTQTLPDDEWAQQILAHVMECESYAAFQEELAEVMERIHQQFNELVEETHESHTDSDERFAVCRDAWNLTLDAEEFVALLAGELDGEDAALLFTMLVNFRDQLPGYRIGQRGEDTLNRLMPELLYILLDCHVNNIRQVLARVLGVINAITGRTTYLDLLLENPDVLRQLIKLCERSEWIASEIQRFPLLLDELLTPMYLKQQNTDIASSQREYQQELRESLLRIEPDDVEMMMDAWRQFKLCQQLRIAASDISGSLPIPNVSDKLTVLAEVILASVVNAAWKQIAVRYGVPGHLDADTKGFAVIGYGKLGGFELGYGSDLDLVFLHNAPRDSVTNGKKSIEAQQFYIKLAQRIMHLLNTTTLFGQLYETDLRLRPSGKSGLLCCHVDGFAVYQREEAWTWEHQALVRARAIVGDSNLLAAFNEVRNEILTRRRDLDQLQQDVVTMRYKMREHLLSGSVDEIDLKQCEGGITDIEFLTQYWVLAHAHSTETLTVYTDNLRLIDSVAAAGLLTAQQAGKLQHAYLELRNQYHQLTLADNKYAQQSEELTALRSEVSAIWHDVLGTSSG</sequence>
<feature type="domain" description="PII-uridylyltransferase/Glutamine-synthetase adenylyltransferase" evidence="9">
    <location>
        <begin position="303"/>
        <end position="441"/>
    </location>
</feature>
<comment type="similarity">
    <text evidence="7">Belongs to the GlnE family.</text>
</comment>
<dbReference type="SUPFAM" id="SSF81593">
    <property type="entry name" value="Nucleotidyltransferase substrate binding subunit/domain"/>
    <property type="match status" value="2"/>
</dbReference>
<dbReference type="Gene3D" id="1.20.120.330">
    <property type="entry name" value="Nucleotidyltransferases domain 2"/>
    <property type="match status" value="2"/>
</dbReference>
<evidence type="ECO:0000256" key="6">
    <source>
        <dbReference type="ARBA" id="ARBA00023268"/>
    </source>
</evidence>
<dbReference type="HAMAP" id="MF_00802">
    <property type="entry name" value="GlnE"/>
    <property type="match status" value="1"/>
</dbReference>
<dbReference type="InterPro" id="IPR043519">
    <property type="entry name" value="NT_sf"/>
</dbReference>
<keyword evidence="11" id="KW-1185">Reference proteome</keyword>
<feature type="region of interest" description="Adenylyl transferase" evidence="7">
    <location>
        <begin position="457"/>
        <end position="962"/>
    </location>
</feature>
<reference evidence="11" key="1">
    <citation type="submission" date="2023-07" db="EMBL/GenBank/DDBJ databases">
        <title>Study on multiphase classification of strain Alteromonas salexigens isolated from the Yellow Sea.</title>
        <authorList>
            <person name="Sun L."/>
        </authorList>
    </citation>
    <scope>NUCLEOTIDE SEQUENCE [LARGE SCALE GENOMIC DNA]</scope>
    <source>
        <strain evidence="11">ASW11-19</strain>
    </source>
</reference>
<keyword evidence="10" id="KW-0436">Ligase</keyword>
<dbReference type="Proteomes" id="UP001209257">
    <property type="component" value="Unassembled WGS sequence"/>
</dbReference>
<keyword evidence="2 7" id="KW-0548">Nucleotidyltransferase</keyword>
<evidence type="ECO:0000256" key="4">
    <source>
        <dbReference type="ARBA" id="ARBA00022840"/>
    </source>
</evidence>
<dbReference type="Pfam" id="PF08335">
    <property type="entry name" value="GlnD_UR_UTase"/>
    <property type="match status" value="2"/>
</dbReference>
<protein>
    <recommendedName>
        <fullName evidence="7">Bifunctional glutamine synthetase adenylyltransferase/adenylyl-removing enzyme</fullName>
    </recommendedName>
    <alternativeName>
        <fullName evidence="7">ATP:glutamine synthetase adenylyltransferase</fullName>
    </alternativeName>
    <alternativeName>
        <fullName evidence="7">ATase</fullName>
    </alternativeName>
    <domain>
        <recommendedName>
            <fullName evidence="7">Glutamine synthetase adenylyl-L-tyrosine phosphorylase</fullName>
            <ecNumber evidence="7">2.7.7.89</ecNumber>
        </recommendedName>
        <alternativeName>
            <fullName evidence="7">Adenylyl removase</fullName>
            <shortName evidence="7">AR</shortName>
            <shortName evidence="7">AT-N</shortName>
        </alternativeName>
    </domain>
    <domain>
        <recommendedName>
            <fullName evidence="7">Glutamine synthetase adenylyl transferase</fullName>
            <ecNumber evidence="7">2.7.7.42</ecNumber>
        </recommendedName>
        <alternativeName>
            <fullName evidence="7">Adenylyl transferase</fullName>
            <shortName evidence="7">AT</shortName>
            <shortName evidence="7">AT-C</shortName>
        </alternativeName>
    </domain>
</protein>
<organism evidence="10 11">
    <name type="scientific">Alteromonas salexigens</name>
    <dbReference type="NCBI Taxonomy" id="2982530"/>
    <lineage>
        <taxon>Bacteria</taxon>
        <taxon>Pseudomonadati</taxon>
        <taxon>Pseudomonadota</taxon>
        <taxon>Gammaproteobacteria</taxon>
        <taxon>Alteromonadales</taxon>
        <taxon>Alteromonadaceae</taxon>
        <taxon>Alteromonas/Salinimonas group</taxon>
        <taxon>Alteromonas</taxon>
    </lineage>
</organism>
<dbReference type="EC" id="2.7.7.42" evidence="7"/>
<comment type="catalytic activity">
    <reaction evidence="7">
        <text>[glutamine synthetase]-O(4)-(5'-adenylyl)-L-tyrosine + phosphate = [glutamine synthetase]-L-tyrosine + ADP</text>
        <dbReference type="Rhea" id="RHEA:43716"/>
        <dbReference type="Rhea" id="RHEA-COMP:10660"/>
        <dbReference type="Rhea" id="RHEA-COMP:10661"/>
        <dbReference type="ChEBI" id="CHEBI:43474"/>
        <dbReference type="ChEBI" id="CHEBI:46858"/>
        <dbReference type="ChEBI" id="CHEBI:83624"/>
        <dbReference type="ChEBI" id="CHEBI:456216"/>
        <dbReference type="EC" id="2.7.7.89"/>
    </reaction>
</comment>
<evidence type="ECO:0000256" key="5">
    <source>
        <dbReference type="ARBA" id="ARBA00022842"/>
    </source>
</evidence>
<dbReference type="CDD" id="cd05401">
    <property type="entry name" value="NT_GlnE_GlnD_like"/>
    <property type="match status" value="2"/>
</dbReference>
<comment type="catalytic activity">
    <reaction evidence="7">
        <text>[glutamine synthetase]-L-tyrosine + ATP = [glutamine synthetase]-O(4)-(5'-adenylyl)-L-tyrosine + diphosphate</text>
        <dbReference type="Rhea" id="RHEA:18589"/>
        <dbReference type="Rhea" id="RHEA-COMP:10660"/>
        <dbReference type="Rhea" id="RHEA-COMP:10661"/>
        <dbReference type="ChEBI" id="CHEBI:30616"/>
        <dbReference type="ChEBI" id="CHEBI:33019"/>
        <dbReference type="ChEBI" id="CHEBI:46858"/>
        <dbReference type="ChEBI" id="CHEBI:83624"/>
        <dbReference type="EC" id="2.7.7.42"/>
    </reaction>
</comment>
<evidence type="ECO:0000259" key="8">
    <source>
        <dbReference type="Pfam" id="PF03710"/>
    </source>
</evidence>
<keyword evidence="6 7" id="KW-0511">Multifunctional enzyme</keyword>
<dbReference type="NCBIfam" id="NF008292">
    <property type="entry name" value="PRK11072.1"/>
    <property type="match status" value="1"/>
</dbReference>
<feature type="domain" description="Glutamate-ammonia ligase adenylyltransferase repeated" evidence="8">
    <location>
        <begin position="563"/>
        <end position="819"/>
    </location>
</feature>
<evidence type="ECO:0000256" key="3">
    <source>
        <dbReference type="ARBA" id="ARBA00022741"/>
    </source>
</evidence>
<keyword evidence="1 7" id="KW-0808">Transferase</keyword>
<comment type="caution">
    <text evidence="10">The sequence shown here is derived from an EMBL/GenBank/DDBJ whole genome shotgun (WGS) entry which is preliminary data.</text>
</comment>
<accession>A0ABT2VQL4</accession>
<name>A0ABT2VQL4_9ALTE</name>
<dbReference type="GO" id="GO:0047388">
    <property type="term" value="F:[glutamine synthetase]-adenylyl-L-tyrosine phosphorylase activity"/>
    <property type="evidence" value="ECO:0007669"/>
    <property type="project" value="UniProtKB-EC"/>
</dbReference>
<evidence type="ECO:0000256" key="2">
    <source>
        <dbReference type="ARBA" id="ARBA00022695"/>
    </source>
</evidence>
<dbReference type="Gene3D" id="1.10.4050.10">
    <property type="entry name" value="Glutamine synthase adenylyltransferase GlnE"/>
    <property type="match status" value="1"/>
</dbReference>
<evidence type="ECO:0000313" key="10">
    <source>
        <dbReference type="EMBL" id="MCU7555606.1"/>
    </source>
</evidence>
<keyword evidence="4 7" id="KW-0067">ATP-binding</keyword>
<dbReference type="SUPFAM" id="SSF81301">
    <property type="entry name" value="Nucleotidyltransferase"/>
    <property type="match status" value="2"/>
</dbReference>
<dbReference type="Gene3D" id="3.30.460.10">
    <property type="entry name" value="Beta Polymerase, domain 2"/>
    <property type="match status" value="2"/>
</dbReference>
<dbReference type="EC" id="2.7.7.89" evidence="7"/>